<dbReference type="Proteomes" id="UP000830768">
    <property type="component" value="Chromosome 6"/>
</dbReference>
<gene>
    <name evidence="1" type="ORF">LCI18_007771</name>
</gene>
<sequence>MEDEITGAPPVGQHRNNPLQVNKSEIEPNFRLEEDEPVLGNKFAFSPAQLHKLFESRTNNALRAFGGLAGLSAGVRTNVKAGLSADEDVLDGVVSLQDAIQGVGATTESQEHSVVPSIPGGFTDRRRVYGENRVSKNKPKTFLQLLWLAFNDKLMFLLTASATVSLALGIYQSVTNKEGGARLEWVEGVAILIAVIVIVFATAINDYQKNYKFRKLNEKKEERMVTVTRSGQHRSISVFGVLVGDVMHIEAGDVAPADGILIEGFDIQCDESPLTGESDLIVKTPASVQGSGDSFILSGTRIETGVGACLVLSVGVNSTYGKIMMSLQDDIQETPLQQKLGLLAQYIINFGLAAGLVFFTILFIRFLVQLKDIDGGPDTKGHEFLQVLILSITVVVIAVPEGLPLTVTLSLAFATTRMLKDNNLVRLLRSCETMGNATTVCSDKTGTLTQNKMTVVTGIIGASEAFADGSGSLLAETYQQTAQAPPTAEASISSLCREARDTLKESSTLNSTAIEAGEAGNFIGSSTETALLNFASEHLGMQNLSEERANGNVVHMVPFNATRKWMATVIRMSAGGPRLLVKGGAEVIVDRCTETLQDPKASMATKALMAADLDGLKVKMQSYAKRSLRVIAFAYRDLDDWLADDQHMDTDNIANLSDLVLLGVFGLRDPLRPEIVDSVRQCQSAGVFVRMVTGDNFFTAKAIASECGIYTAGGIAMNGPTFRRLTLEQLNLVVPRLQVLARSSPDDKLLLVSHLKGMGEVVAVTGDGTNDALALKAADIGFSMGISGTEVAKEASDIILMDDNFTSIVKAIGWGRAVNDAAKKFLQFQFTINITAGILTIMSALVGGTDSSVFTVVQLLWINLIMDTFAALALSTDFPTDDLFSRKPEPRTASVLTTTMWKMIVGQSVYQLAVIFTLHYAGGHLFGYRDEIKNKHLQTIVFNIYVLMQFFNQLNSRRSDNKLNLFEGILKNPWFIFVQIVTLAGQIVIVFFGGEAFQTVQLSGAEWGWSILFGLLTLPVGVAIRLIPEPMVHKLSIAFKCCLSIKFLRGPVGDHEQEAAQHRRSVGQRFRAMFPTVFASKTSPGDASGHDSTAIDAQANLHLSHQSPQQSTAAVEEFDLVGAVDSARYGTGDPHPAFEVHPDTLKEDPVIQDLTAGSNMPPSQNPTLLRYMTKFSQ</sequence>
<accession>A0ACD3Z6K4</accession>
<protein>
    <submittedName>
        <fullName evidence="1">Uncharacterized protein</fullName>
    </submittedName>
</protein>
<reference evidence="1" key="1">
    <citation type="submission" date="2021-11" db="EMBL/GenBank/DDBJ databases">
        <title>Fusarium solani-melongenae Genome sequencing and assembly.</title>
        <authorList>
            <person name="Xie S."/>
            <person name="Huang L."/>
            <person name="Zhang X."/>
        </authorList>
    </citation>
    <scope>NUCLEOTIDE SEQUENCE</scope>
    <source>
        <strain evidence="1">CRI 24-3</strain>
    </source>
</reference>
<organism evidence="1 2">
    <name type="scientific">Fusarium solani subsp. cucurbitae</name>
    <name type="common">Neocosmosporum cucurbitae</name>
    <dbReference type="NCBI Taxonomy" id="2747967"/>
    <lineage>
        <taxon>Eukaryota</taxon>
        <taxon>Fungi</taxon>
        <taxon>Dikarya</taxon>
        <taxon>Ascomycota</taxon>
        <taxon>Pezizomycotina</taxon>
        <taxon>Sordariomycetes</taxon>
        <taxon>Hypocreomycetidae</taxon>
        <taxon>Hypocreales</taxon>
        <taxon>Nectriaceae</taxon>
        <taxon>Fusarium</taxon>
        <taxon>Fusarium solani species complex</taxon>
    </lineage>
</organism>
<evidence type="ECO:0000313" key="1">
    <source>
        <dbReference type="EMBL" id="UPK96836.1"/>
    </source>
</evidence>
<name>A0ACD3Z6K4_FUSSC</name>
<dbReference type="EMBL" id="CP090035">
    <property type="protein sequence ID" value="UPK96836.1"/>
    <property type="molecule type" value="Genomic_DNA"/>
</dbReference>
<evidence type="ECO:0000313" key="2">
    <source>
        <dbReference type="Proteomes" id="UP000830768"/>
    </source>
</evidence>
<keyword evidence="2" id="KW-1185">Reference proteome</keyword>
<proteinExistence type="predicted"/>